<dbReference type="Gene3D" id="2.40.50.100">
    <property type="match status" value="1"/>
</dbReference>
<gene>
    <name evidence="5" type="ORF">DAH66_18415</name>
</gene>
<protein>
    <submittedName>
        <fullName evidence="5">HlyD family efflux transporter periplasmic adaptor subunit</fullName>
    </submittedName>
</protein>
<dbReference type="Gene3D" id="2.40.420.20">
    <property type="match status" value="1"/>
</dbReference>
<dbReference type="PANTHER" id="PTHR30097">
    <property type="entry name" value="CATION EFFLUX SYSTEM PROTEIN CUSB"/>
    <property type="match status" value="1"/>
</dbReference>
<dbReference type="PANTHER" id="PTHR30097:SF4">
    <property type="entry name" value="SLR6042 PROTEIN"/>
    <property type="match status" value="1"/>
</dbReference>
<dbReference type="EMBL" id="QQYZ01000023">
    <property type="protein sequence ID" value="RSY78528.1"/>
    <property type="molecule type" value="Genomic_DNA"/>
</dbReference>
<dbReference type="InterPro" id="IPR058646">
    <property type="entry name" value="CzcB_N"/>
</dbReference>
<dbReference type="InterPro" id="IPR058647">
    <property type="entry name" value="BSH_CzcB-like"/>
</dbReference>
<dbReference type="Pfam" id="PF25973">
    <property type="entry name" value="BSH_CzcB"/>
    <property type="match status" value="1"/>
</dbReference>
<dbReference type="Pfam" id="PF25975">
    <property type="entry name" value="CzcB_C"/>
    <property type="match status" value="1"/>
</dbReference>
<sequence length="416" mass="44818">MARIHAALAAALILPLPLIACGSDSVTENAASEENETAAGDYERGPHNGRMLRDGNFAIEVTVFEDGVPPEYRLYAYRDDKPVAPGEVQASITIRRLDGEVTTFSFKPEEDYLRGNATLVEPHSFDVEANATEGGRKHQWKFPSYEGRVSMPAAAARAAGLEFEKAGPAEIGEALELVGRVELDPAATAEVGAKFPGRVVSATLNVGDRVRRGQVMARVESNESMQTYSVTAPISGVVTERRTNPGDVAGTEPIYIIADPSRTVAAFPVFPRDMERVRSGAPVQLGLLEGNRTVASTIRNFNPVADPNTGALVARAPLANPDGFWRPGMNVKGTLTVDQRQVPLAVKTEGLQVFRDFTVVFAKVGDTYEVRMLELGTRGPVWTEVKSGIKPGQTYVAKGSYVIKADIEKSGASHDH</sequence>
<dbReference type="Gene3D" id="2.40.30.170">
    <property type="match status" value="1"/>
</dbReference>
<dbReference type="AlphaFoldDB" id="A0A2M8WAJ0"/>
<dbReference type="Proteomes" id="UP000287746">
    <property type="component" value="Unassembled WGS sequence"/>
</dbReference>
<feature type="domain" description="CzcB N-terminal" evidence="2">
    <location>
        <begin position="49"/>
        <end position="140"/>
    </location>
</feature>
<keyword evidence="1" id="KW-0813">Transport</keyword>
<dbReference type="RefSeq" id="WP_066581336.1">
    <property type="nucleotide sequence ID" value="NZ_PGEN01000001.1"/>
</dbReference>
<dbReference type="InterPro" id="IPR058649">
    <property type="entry name" value="CzcB_C"/>
</dbReference>
<dbReference type="InterPro" id="IPR051909">
    <property type="entry name" value="MFP_Cation_Efflux"/>
</dbReference>
<name>A0A2M8WAJ0_9SPHN</name>
<proteinExistence type="predicted"/>
<evidence type="ECO:0000259" key="3">
    <source>
        <dbReference type="Pfam" id="PF25973"/>
    </source>
</evidence>
<feature type="domain" description="CzcB-like barrel-sandwich hybrid" evidence="3">
    <location>
        <begin position="188"/>
        <end position="259"/>
    </location>
</feature>
<evidence type="ECO:0000313" key="5">
    <source>
        <dbReference type="EMBL" id="RSY78528.1"/>
    </source>
</evidence>
<organism evidence="5 6">
    <name type="scientific">Sphingomonas koreensis</name>
    <dbReference type="NCBI Taxonomy" id="93064"/>
    <lineage>
        <taxon>Bacteria</taxon>
        <taxon>Pseudomonadati</taxon>
        <taxon>Pseudomonadota</taxon>
        <taxon>Alphaproteobacteria</taxon>
        <taxon>Sphingomonadales</taxon>
        <taxon>Sphingomonadaceae</taxon>
        <taxon>Sphingomonas</taxon>
    </lineage>
</organism>
<comment type="caution">
    <text evidence="5">The sequence shown here is derived from an EMBL/GenBank/DDBJ whole genome shotgun (WGS) entry which is preliminary data.</text>
</comment>
<dbReference type="GO" id="GO:0030313">
    <property type="term" value="C:cell envelope"/>
    <property type="evidence" value="ECO:0007669"/>
    <property type="project" value="TreeGrafter"/>
</dbReference>
<dbReference type="SUPFAM" id="SSF111369">
    <property type="entry name" value="HlyD-like secretion proteins"/>
    <property type="match status" value="1"/>
</dbReference>
<evidence type="ECO:0000259" key="2">
    <source>
        <dbReference type="Pfam" id="PF25971"/>
    </source>
</evidence>
<reference evidence="5 6" key="1">
    <citation type="submission" date="2018-07" db="EMBL/GenBank/DDBJ databases">
        <title>Genomic and Epidemiologic Investigation of an Indolent Hospital Outbreak.</title>
        <authorList>
            <person name="Johnson R.C."/>
            <person name="Deming C."/>
            <person name="Conlan S."/>
            <person name="Zellmer C.J."/>
            <person name="Michelin A.V."/>
            <person name="Lee-Lin S."/>
            <person name="Thomas P.J."/>
            <person name="Park M."/>
            <person name="Weingarten R.A."/>
            <person name="Less J."/>
            <person name="Dekker J.P."/>
            <person name="Frank K.M."/>
            <person name="Musser K.A."/>
            <person name="Mcquiston J.R."/>
            <person name="Henderson D.K."/>
            <person name="Lau A.F."/>
            <person name="Palmore T.N."/>
            <person name="Segre J.A."/>
        </authorList>
    </citation>
    <scope>NUCLEOTIDE SEQUENCE [LARGE SCALE GENOMIC DNA]</scope>
    <source>
        <strain evidence="5 6">SK-CDC1_0717</strain>
    </source>
</reference>
<feature type="domain" description="CzcB-like C-terminal circularly permuted SH3-like" evidence="4">
    <location>
        <begin position="344"/>
        <end position="404"/>
    </location>
</feature>
<evidence type="ECO:0000259" key="4">
    <source>
        <dbReference type="Pfam" id="PF25975"/>
    </source>
</evidence>
<dbReference type="GO" id="GO:0015679">
    <property type="term" value="P:plasma membrane copper ion transport"/>
    <property type="evidence" value="ECO:0007669"/>
    <property type="project" value="TreeGrafter"/>
</dbReference>
<evidence type="ECO:0000256" key="1">
    <source>
        <dbReference type="ARBA" id="ARBA00022448"/>
    </source>
</evidence>
<dbReference type="Pfam" id="PF25971">
    <property type="entry name" value="CzcB_N"/>
    <property type="match status" value="1"/>
</dbReference>
<accession>A0A2M8WAJ0</accession>
<dbReference type="GO" id="GO:0060003">
    <property type="term" value="P:copper ion export"/>
    <property type="evidence" value="ECO:0007669"/>
    <property type="project" value="TreeGrafter"/>
</dbReference>
<evidence type="ECO:0000313" key="6">
    <source>
        <dbReference type="Proteomes" id="UP000287746"/>
    </source>
</evidence>